<dbReference type="SUPFAM" id="SSF52540">
    <property type="entry name" value="P-loop containing nucleoside triphosphate hydrolases"/>
    <property type="match status" value="1"/>
</dbReference>
<feature type="region of interest" description="Disordered" evidence="5">
    <location>
        <begin position="306"/>
        <end position="333"/>
    </location>
</feature>
<keyword evidence="1 4" id="KW-0547">Nucleotide-binding</keyword>
<dbReference type="PANTHER" id="PTHR30448">
    <property type="entry name" value="RNASE ADAPTER PROTEIN RAPZ"/>
    <property type="match status" value="1"/>
</dbReference>
<dbReference type="Gene3D" id="3.40.50.300">
    <property type="entry name" value="P-loop containing nucleotide triphosphate hydrolases"/>
    <property type="match status" value="1"/>
</dbReference>
<evidence type="ECO:0000259" key="6">
    <source>
        <dbReference type="Pfam" id="PF03668"/>
    </source>
</evidence>
<evidence type="ECO:0000313" key="8">
    <source>
        <dbReference type="EMBL" id="ANC92536.1"/>
    </source>
</evidence>
<feature type="binding site" evidence="4">
    <location>
        <begin position="78"/>
        <end position="81"/>
    </location>
    <ligand>
        <name>GTP</name>
        <dbReference type="ChEBI" id="CHEBI:37565"/>
    </ligand>
</feature>
<dbReference type="PIRSF" id="PIRSF005052">
    <property type="entry name" value="P-loopkin"/>
    <property type="match status" value="1"/>
</dbReference>
<dbReference type="RefSeq" id="WP_063635587.1">
    <property type="nucleotide sequence ID" value="NZ_CP015285.1"/>
</dbReference>
<reference evidence="8 9" key="1">
    <citation type="journal article" date="2013" name="Int. J. Syst. Evol. Microbiol.">
        <title>Azospirillum humicireducens sp. nov., a nitrogen-fixing bacterium isolated from a microbial fuel cell.</title>
        <authorList>
            <person name="Zhou S."/>
            <person name="Han L."/>
            <person name="Wang Y."/>
            <person name="Yang G."/>
            <person name="Zhuang L."/>
            <person name="Hu P."/>
        </authorList>
    </citation>
    <scope>NUCLEOTIDE SEQUENCE [LARGE SCALE GENOMIC DNA]</scope>
    <source>
        <strain evidence="8 9">SgZ-5</strain>
    </source>
</reference>
<evidence type="ECO:0000256" key="2">
    <source>
        <dbReference type="ARBA" id="ARBA00022840"/>
    </source>
</evidence>
<dbReference type="InterPro" id="IPR053930">
    <property type="entry name" value="RapZ-like_N"/>
</dbReference>
<evidence type="ECO:0000256" key="1">
    <source>
        <dbReference type="ARBA" id="ARBA00022741"/>
    </source>
</evidence>
<dbReference type="Pfam" id="PF03668">
    <property type="entry name" value="RapZ-like_N"/>
    <property type="match status" value="1"/>
</dbReference>
<dbReference type="EMBL" id="CP015285">
    <property type="protein sequence ID" value="ANC92536.1"/>
    <property type="molecule type" value="Genomic_DNA"/>
</dbReference>
<evidence type="ECO:0000256" key="3">
    <source>
        <dbReference type="ARBA" id="ARBA00023134"/>
    </source>
</evidence>
<dbReference type="HAMAP" id="MF_00636">
    <property type="entry name" value="RapZ_like"/>
    <property type="match status" value="1"/>
</dbReference>
<name>A0A160JHM7_9PROT</name>
<dbReference type="Pfam" id="PF22740">
    <property type="entry name" value="PapZ_C"/>
    <property type="match status" value="1"/>
</dbReference>
<evidence type="ECO:0000256" key="5">
    <source>
        <dbReference type="SAM" id="MobiDB-lite"/>
    </source>
</evidence>
<gene>
    <name evidence="8" type="ORF">A6A40_11865</name>
</gene>
<dbReference type="InterPro" id="IPR027417">
    <property type="entry name" value="P-loop_NTPase"/>
</dbReference>
<keyword evidence="9" id="KW-1185">Reference proteome</keyword>
<dbReference type="STRING" id="1226968.A6A40_11865"/>
<dbReference type="InterPro" id="IPR053931">
    <property type="entry name" value="RapZ_C"/>
</dbReference>
<dbReference type="GO" id="GO:0005525">
    <property type="term" value="F:GTP binding"/>
    <property type="evidence" value="ECO:0007669"/>
    <property type="project" value="UniProtKB-UniRule"/>
</dbReference>
<protein>
    <submittedName>
        <fullName evidence="8">RNase adapter RapZ</fullName>
    </submittedName>
</protein>
<feature type="compositionally biased region" description="Low complexity" evidence="5">
    <location>
        <begin position="318"/>
        <end position="333"/>
    </location>
</feature>
<dbReference type="AlphaFoldDB" id="A0A160JHM7"/>
<comment type="caution">
    <text evidence="4">Lacks conserved residue(s) required for the propagation of feature annotation.</text>
</comment>
<dbReference type="OrthoDB" id="9784461at2"/>
<dbReference type="Proteomes" id="UP000077405">
    <property type="component" value="Chromosome"/>
</dbReference>
<dbReference type="KEGG" id="ahu:A6A40_11865"/>
<dbReference type="InterPro" id="IPR005337">
    <property type="entry name" value="RapZ-like"/>
</dbReference>
<evidence type="ECO:0000259" key="7">
    <source>
        <dbReference type="Pfam" id="PF22740"/>
    </source>
</evidence>
<keyword evidence="3 4" id="KW-0342">GTP-binding</keyword>
<evidence type="ECO:0000256" key="4">
    <source>
        <dbReference type="HAMAP-Rule" id="MF_00636"/>
    </source>
</evidence>
<feature type="domain" description="RapZ C-terminal" evidence="7">
    <location>
        <begin position="184"/>
        <end position="302"/>
    </location>
</feature>
<dbReference type="GO" id="GO:0005524">
    <property type="term" value="F:ATP binding"/>
    <property type="evidence" value="ECO:0007669"/>
    <property type="project" value="UniProtKB-UniRule"/>
</dbReference>
<organism evidence="8 9">
    <name type="scientific">Azospirillum humicireducens</name>
    <dbReference type="NCBI Taxonomy" id="1226968"/>
    <lineage>
        <taxon>Bacteria</taxon>
        <taxon>Pseudomonadati</taxon>
        <taxon>Pseudomonadota</taxon>
        <taxon>Alphaproteobacteria</taxon>
        <taxon>Rhodospirillales</taxon>
        <taxon>Azospirillaceae</taxon>
        <taxon>Azospirillum</taxon>
    </lineage>
</organism>
<dbReference type="NCBIfam" id="NF003828">
    <property type="entry name" value="PRK05416.1"/>
    <property type="match status" value="1"/>
</dbReference>
<keyword evidence="2 4" id="KW-0067">ATP-binding</keyword>
<sequence>MILSDLPPDPATSAPVNGPAARGRVVLVTGLSGAGMSVALKALEDLGYEAVDNLRLSLVPALLRQADPKRRPLALVIDSRTRDFSAQSFLDELAELRGRADLDVSLVFLDCGDEVLQRRFTETRRRHPLAEDRTVPDGIQRERGLLFPLKEESDVTIDTTQLSIHDLRRILSGHFRRDAQAALQVFVTSFSFRQGLPREADLVFDVRFLTNPHYDPELRPLTGLNPAVAARVESDPDFPAFFRNLTELLRPLLPRYNQEGKSYLTIAIGCTGGKHRSVFIAERLAAWLKEQRLRVSLSHRELDRLGLRTAGPPGSQTGPLAGNPAGNLAGNLG</sequence>
<dbReference type="PANTHER" id="PTHR30448:SF0">
    <property type="entry name" value="RNASE ADAPTER PROTEIN RAPZ"/>
    <property type="match status" value="1"/>
</dbReference>
<evidence type="ECO:0000313" key="9">
    <source>
        <dbReference type="Proteomes" id="UP000077405"/>
    </source>
</evidence>
<proteinExistence type="inferred from homology"/>
<accession>A0A160JHM7</accession>
<feature type="domain" description="RapZ-like N-terminal" evidence="6">
    <location>
        <begin position="25"/>
        <end position="177"/>
    </location>
</feature>